<reference evidence="2" key="1">
    <citation type="journal article" date="2017" name="Nat. Ecol. Evol.">
        <title>Genome expansion and lineage-specific genetic innovations in the forest pathogenic fungi Armillaria.</title>
        <authorList>
            <person name="Sipos G."/>
            <person name="Prasanna A.N."/>
            <person name="Walter M.C."/>
            <person name="O'Connor E."/>
            <person name="Balint B."/>
            <person name="Krizsan K."/>
            <person name="Kiss B."/>
            <person name="Hess J."/>
            <person name="Varga T."/>
            <person name="Slot J."/>
            <person name="Riley R."/>
            <person name="Boka B."/>
            <person name="Rigling D."/>
            <person name="Barry K."/>
            <person name="Lee J."/>
            <person name="Mihaltcheva S."/>
            <person name="LaButti K."/>
            <person name="Lipzen A."/>
            <person name="Waldron R."/>
            <person name="Moloney N.M."/>
            <person name="Sperisen C."/>
            <person name="Kredics L."/>
            <person name="Vagvoelgyi C."/>
            <person name="Patrignani A."/>
            <person name="Fitzpatrick D."/>
            <person name="Nagy I."/>
            <person name="Doyle S."/>
            <person name="Anderson J.B."/>
            <person name="Grigoriev I.V."/>
            <person name="Gueldener U."/>
            <person name="Muensterkoetter M."/>
            <person name="Nagy L.G."/>
        </authorList>
    </citation>
    <scope>NUCLEOTIDE SEQUENCE [LARGE SCALE GENOMIC DNA]</scope>
    <source>
        <strain evidence="2">28-4</strain>
    </source>
</reference>
<dbReference type="Proteomes" id="UP000218334">
    <property type="component" value="Unassembled WGS sequence"/>
</dbReference>
<organism evidence="1 2">
    <name type="scientific">Armillaria solidipes</name>
    <dbReference type="NCBI Taxonomy" id="1076256"/>
    <lineage>
        <taxon>Eukaryota</taxon>
        <taxon>Fungi</taxon>
        <taxon>Dikarya</taxon>
        <taxon>Basidiomycota</taxon>
        <taxon>Agaricomycotina</taxon>
        <taxon>Agaricomycetes</taxon>
        <taxon>Agaricomycetidae</taxon>
        <taxon>Agaricales</taxon>
        <taxon>Marasmiineae</taxon>
        <taxon>Physalacriaceae</taxon>
        <taxon>Armillaria</taxon>
    </lineage>
</organism>
<feature type="non-terminal residue" evidence="1">
    <location>
        <position position="94"/>
    </location>
</feature>
<name>A0A2H3AQV7_9AGAR</name>
<protein>
    <submittedName>
        <fullName evidence="1">Uncharacterized protein</fullName>
    </submittedName>
</protein>
<accession>A0A2H3AQV7</accession>
<feature type="non-terminal residue" evidence="1">
    <location>
        <position position="1"/>
    </location>
</feature>
<dbReference type="STRING" id="1076256.A0A2H3AQV7"/>
<dbReference type="AlphaFoldDB" id="A0A2H3AQV7"/>
<dbReference type="EMBL" id="KZ293493">
    <property type="protein sequence ID" value="PBK60020.1"/>
    <property type="molecule type" value="Genomic_DNA"/>
</dbReference>
<evidence type="ECO:0000313" key="1">
    <source>
        <dbReference type="EMBL" id="PBK60020.1"/>
    </source>
</evidence>
<keyword evidence="2" id="KW-1185">Reference proteome</keyword>
<gene>
    <name evidence="1" type="ORF">ARMSODRAFT_849159</name>
</gene>
<proteinExistence type="predicted"/>
<sequence length="94" mass="10545">DDCPCISCEYDRSNLGCTHPHKCASQAKRLLDNLEPKWDPRQGMNNDALDLDEEDKIRNGANTALELPMVFDPNCETGSNLSDVFRIFAGTRTE</sequence>
<evidence type="ECO:0000313" key="2">
    <source>
        <dbReference type="Proteomes" id="UP000218334"/>
    </source>
</evidence>